<dbReference type="InterPro" id="IPR013783">
    <property type="entry name" value="Ig-like_fold"/>
</dbReference>
<feature type="domain" description="Ig-like" evidence="5">
    <location>
        <begin position="1"/>
        <end position="85"/>
    </location>
</feature>
<dbReference type="Gene3D" id="2.60.40.10">
    <property type="entry name" value="Immunoglobulins"/>
    <property type="match status" value="1"/>
</dbReference>
<dbReference type="Pfam" id="PF07679">
    <property type="entry name" value="I-set"/>
    <property type="match status" value="1"/>
</dbReference>
<keyword evidence="7" id="KW-1185">Reference proteome</keyword>
<evidence type="ECO:0000256" key="4">
    <source>
        <dbReference type="ARBA" id="ARBA00023157"/>
    </source>
</evidence>
<accession>A0A8C6U6S0</accession>
<proteinExistence type="predicted"/>
<dbReference type="PROSITE" id="PS50835">
    <property type="entry name" value="IG_LIKE"/>
    <property type="match status" value="1"/>
</dbReference>
<evidence type="ECO:0000256" key="1">
    <source>
        <dbReference type="ARBA" id="ARBA00004496"/>
    </source>
</evidence>
<dbReference type="InterPro" id="IPR052385">
    <property type="entry name" value="Obscurin/Obscurin-like_Reg"/>
</dbReference>
<dbReference type="Ensembl" id="ENSNMLT00000034081.1">
    <property type="protein sequence ID" value="ENSNMLP00000030561.1"/>
    <property type="gene ID" value="ENSNMLG00000019269.1"/>
</dbReference>
<dbReference type="FunFam" id="2.60.40.10:FF:000228">
    <property type="entry name" value="obscurin isoform X4"/>
    <property type="match status" value="1"/>
</dbReference>
<dbReference type="InterPro" id="IPR013098">
    <property type="entry name" value="Ig_I-set"/>
</dbReference>
<evidence type="ECO:0000256" key="3">
    <source>
        <dbReference type="ARBA" id="ARBA00022553"/>
    </source>
</evidence>
<evidence type="ECO:0000259" key="5">
    <source>
        <dbReference type="PROSITE" id="PS50835"/>
    </source>
</evidence>
<keyword evidence="3" id="KW-0597">Phosphoprotein</keyword>
<dbReference type="PANTHER" id="PTHR35971:SF5">
    <property type="entry name" value="OBSCURIN LIKE CYTOSKELETAL ADAPTOR 1"/>
    <property type="match status" value="1"/>
</dbReference>
<dbReference type="AlphaFoldDB" id="A0A8C6U6S0"/>
<dbReference type="InterPro" id="IPR036179">
    <property type="entry name" value="Ig-like_dom_sf"/>
</dbReference>
<dbReference type="InterPro" id="IPR007110">
    <property type="entry name" value="Ig-like_dom"/>
</dbReference>
<name>A0A8C6U6S0_9GOBI</name>
<dbReference type="GO" id="GO:0005737">
    <property type="term" value="C:cytoplasm"/>
    <property type="evidence" value="ECO:0007669"/>
    <property type="project" value="UniProtKB-SubCell"/>
</dbReference>
<comment type="subcellular location">
    <subcellularLocation>
        <location evidence="1">Cytoplasm</location>
    </subcellularLocation>
</comment>
<evidence type="ECO:0000313" key="6">
    <source>
        <dbReference type="Ensembl" id="ENSNMLP00000030561.1"/>
    </source>
</evidence>
<reference evidence="6" key="2">
    <citation type="submission" date="2025-09" db="UniProtKB">
        <authorList>
            <consortium name="Ensembl"/>
        </authorList>
    </citation>
    <scope>IDENTIFICATION</scope>
</reference>
<organism evidence="6 7">
    <name type="scientific">Neogobius melanostomus</name>
    <name type="common">round goby</name>
    <dbReference type="NCBI Taxonomy" id="47308"/>
    <lineage>
        <taxon>Eukaryota</taxon>
        <taxon>Metazoa</taxon>
        <taxon>Chordata</taxon>
        <taxon>Craniata</taxon>
        <taxon>Vertebrata</taxon>
        <taxon>Euteleostomi</taxon>
        <taxon>Actinopterygii</taxon>
        <taxon>Neopterygii</taxon>
        <taxon>Teleostei</taxon>
        <taxon>Neoteleostei</taxon>
        <taxon>Acanthomorphata</taxon>
        <taxon>Gobiaria</taxon>
        <taxon>Gobiiformes</taxon>
        <taxon>Gobioidei</taxon>
        <taxon>Gobiidae</taxon>
        <taxon>Benthophilinae</taxon>
        <taxon>Neogobiini</taxon>
        <taxon>Neogobius</taxon>
    </lineage>
</organism>
<dbReference type="Proteomes" id="UP000694523">
    <property type="component" value="Unplaced"/>
</dbReference>
<evidence type="ECO:0000256" key="2">
    <source>
        <dbReference type="ARBA" id="ARBA00022490"/>
    </source>
</evidence>
<keyword evidence="2" id="KW-0963">Cytoplasm</keyword>
<protein>
    <recommendedName>
        <fullName evidence="5">Ig-like domain-containing protein</fullName>
    </recommendedName>
</protein>
<reference evidence="6" key="1">
    <citation type="submission" date="2025-08" db="UniProtKB">
        <authorList>
            <consortium name="Ensembl"/>
        </authorList>
    </citation>
    <scope>IDENTIFICATION</scope>
</reference>
<evidence type="ECO:0000313" key="7">
    <source>
        <dbReference type="Proteomes" id="UP000694523"/>
    </source>
</evidence>
<dbReference type="SUPFAM" id="SSF48726">
    <property type="entry name" value="Immunoglobulin"/>
    <property type="match status" value="1"/>
</dbReference>
<keyword evidence="4" id="KW-1015">Disulfide bond</keyword>
<dbReference type="InterPro" id="IPR003599">
    <property type="entry name" value="Ig_sub"/>
</dbReference>
<dbReference type="SMART" id="SM00409">
    <property type="entry name" value="IG"/>
    <property type="match status" value="1"/>
</dbReference>
<dbReference type="PANTHER" id="PTHR35971">
    <property type="entry name" value="SI:DKEY-31G6.6"/>
    <property type="match status" value="1"/>
</dbReference>
<sequence>MVTFTKGLESQEAVEGSRATLLCETSSADCRVSWRKGTQVLSHGDKYSIEEQGAAHSLVIHRLSVGDGGEYTCDTGDEQTTASLTVKGKNISASAIFTFSTLHLCYESCYIVFQSQGCPNLFIVGHMLCLVHNAVGGKRIQWHSPWRSAMKPILVQCFTYRRCVNRDVGMCQ</sequence>